<dbReference type="GO" id="GO:0005525">
    <property type="term" value="F:GTP binding"/>
    <property type="evidence" value="ECO:0007669"/>
    <property type="project" value="UniProtKB-KW"/>
</dbReference>
<evidence type="ECO:0000256" key="7">
    <source>
        <dbReference type="ARBA" id="ARBA00022842"/>
    </source>
</evidence>
<dbReference type="AlphaFoldDB" id="A0A6P8ZGQ7"/>
<proteinExistence type="inferred from homology"/>
<keyword evidence="9" id="KW-0464">Manganese</keyword>
<keyword evidence="7" id="KW-0460">Magnesium</keyword>
<dbReference type="Gene3D" id="3.30.460.90">
    <property type="match status" value="1"/>
</dbReference>
<dbReference type="PANTHER" id="PTHR10656">
    <property type="entry name" value="CELL FATE DETERMINING PROTEIN MAB21-RELATED"/>
    <property type="match status" value="1"/>
</dbReference>
<keyword evidence="8" id="KW-0342">GTP-binding</keyword>
<dbReference type="InterPro" id="IPR024810">
    <property type="entry name" value="MAB21L/cGLR"/>
</dbReference>
<feature type="compositionally biased region" description="Basic and acidic residues" evidence="10">
    <location>
        <begin position="517"/>
        <end position="526"/>
    </location>
</feature>
<feature type="domain" description="Mab-21-like HhH/H2TH-like" evidence="11">
    <location>
        <begin position="283"/>
        <end position="375"/>
    </location>
</feature>
<protein>
    <submittedName>
        <fullName evidence="13">Uncharacterized protein LOC117639201 isoform X1</fullName>
    </submittedName>
</protein>
<keyword evidence="8" id="KW-0547">Nucleotide-binding</keyword>
<evidence type="ECO:0000256" key="9">
    <source>
        <dbReference type="ARBA" id="ARBA00023211"/>
    </source>
</evidence>
<dbReference type="InterPro" id="IPR046906">
    <property type="entry name" value="Mab-21_HhH/H2TH-like"/>
</dbReference>
<dbReference type="GeneID" id="117639201"/>
<evidence type="ECO:0000259" key="11">
    <source>
        <dbReference type="Pfam" id="PF20266"/>
    </source>
</evidence>
<dbReference type="Gene3D" id="1.10.1410.40">
    <property type="match status" value="1"/>
</dbReference>
<keyword evidence="5" id="KW-0548">Nucleotidyltransferase</keyword>
<organism evidence="13">
    <name type="scientific">Thrips palmi</name>
    <name type="common">Melon thrips</name>
    <dbReference type="NCBI Taxonomy" id="161013"/>
    <lineage>
        <taxon>Eukaryota</taxon>
        <taxon>Metazoa</taxon>
        <taxon>Ecdysozoa</taxon>
        <taxon>Arthropoda</taxon>
        <taxon>Hexapoda</taxon>
        <taxon>Insecta</taxon>
        <taxon>Pterygota</taxon>
        <taxon>Neoptera</taxon>
        <taxon>Paraneoptera</taxon>
        <taxon>Thysanoptera</taxon>
        <taxon>Terebrantia</taxon>
        <taxon>Thripoidea</taxon>
        <taxon>Thripidae</taxon>
        <taxon>Thrips</taxon>
    </lineage>
</organism>
<dbReference type="SMART" id="SM01265">
    <property type="entry name" value="Mab-21"/>
    <property type="match status" value="1"/>
</dbReference>
<keyword evidence="12" id="KW-1185">Reference proteome</keyword>
<evidence type="ECO:0000256" key="1">
    <source>
        <dbReference type="ARBA" id="ARBA00001936"/>
    </source>
</evidence>
<keyword evidence="6" id="KW-0479">Metal-binding</keyword>
<keyword evidence="4" id="KW-0808">Transferase</keyword>
<gene>
    <name evidence="13" type="primary">LOC117639201</name>
</gene>
<feature type="compositionally biased region" description="Polar residues" evidence="10">
    <location>
        <begin position="402"/>
        <end position="428"/>
    </location>
</feature>
<dbReference type="Proteomes" id="UP000515158">
    <property type="component" value="Unplaced"/>
</dbReference>
<name>A0A6P8ZGQ7_THRPL</name>
<comment type="similarity">
    <text evidence="3">Belongs to the mab-21 family.</text>
</comment>
<evidence type="ECO:0000256" key="8">
    <source>
        <dbReference type="ARBA" id="ARBA00023134"/>
    </source>
</evidence>
<evidence type="ECO:0000256" key="10">
    <source>
        <dbReference type="SAM" id="MobiDB-lite"/>
    </source>
</evidence>
<evidence type="ECO:0000313" key="12">
    <source>
        <dbReference type="Proteomes" id="UP000515158"/>
    </source>
</evidence>
<dbReference type="KEGG" id="tpal:117639201"/>
<feature type="compositionally biased region" description="Polar residues" evidence="10">
    <location>
        <begin position="440"/>
        <end position="499"/>
    </location>
</feature>
<dbReference type="GO" id="GO:0046872">
    <property type="term" value="F:metal ion binding"/>
    <property type="evidence" value="ECO:0007669"/>
    <property type="project" value="UniProtKB-KW"/>
</dbReference>
<dbReference type="InParanoid" id="A0A6P8ZGQ7"/>
<comment type="cofactor">
    <cofactor evidence="1">
        <name>Mn(2+)</name>
        <dbReference type="ChEBI" id="CHEBI:29035"/>
    </cofactor>
</comment>
<evidence type="ECO:0000256" key="6">
    <source>
        <dbReference type="ARBA" id="ARBA00022723"/>
    </source>
</evidence>
<evidence type="ECO:0000313" key="13">
    <source>
        <dbReference type="RefSeq" id="XP_034230524.1"/>
    </source>
</evidence>
<feature type="region of interest" description="Disordered" evidence="10">
    <location>
        <begin position="402"/>
        <end position="540"/>
    </location>
</feature>
<dbReference type="RefSeq" id="XP_034230524.1">
    <property type="nucleotide sequence ID" value="XM_034374633.1"/>
</dbReference>
<evidence type="ECO:0000256" key="3">
    <source>
        <dbReference type="ARBA" id="ARBA00008307"/>
    </source>
</evidence>
<feature type="compositionally biased region" description="Basic residues" evidence="10">
    <location>
        <begin position="507"/>
        <end position="516"/>
    </location>
</feature>
<evidence type="ECO:0000256" key="5">
    <source>
        <dbReference type="ARBA" id="ARBA00022695"/>
    </source>
</evidence>
<sequence>MQWFHCTSRVIWVENEESLKYLRISKMEAMEELNNDLLIVDQNVVHLKEKRREYLSTVRDVLDVYVLSVMEEEDPIFSLLSKRSQYHYNLKTTSPFQLQFKILMDLPFLHSDIQVERGEPGFVKLKLPNVEEGLMRSKVWTEACHRGIQKSLTRHINQWKDDSNYLKQTAVLGWLAGAVDKSLALVGTIPNYLIQRQHIRNKVVIQLEDKAKNMKFNIELLPVLELTSSQLPQQLADNPLVSQIPSCDTWSVECRSNEICNDQFWGISMWQHEKFIIRQHTNLKSVIHILKSLRDGCEWNILTNYHIRTLVLQAFLQDRMMFDIFSLAELLLQLLLLLRDKLVSREGLPCLWDMNYNLLSGLNGHQKSGLARAVTKRRDSLQKLSDNYCSFFRLETYSTAPTSRTSEAPLSESSTPTFQSFENTSTLSAPLPESGEQPESMPSSSGEQQQRTISSSEEQLPRTISSSAEQPLSRTSSSAEQPQRRTASSRGQPQSSPTSPVGDIHRRVAASRKHHREALQSKEVWAKSKTVPAGGKQLLL</sequence>
<evidence type="ECO:0000256" key="4">
    <source>
        <dbReference type="ARBA" id="ARBA00022679"/>
    </source>
</evidence>
<reference evidence="13" key="1">
    <citation type="submission" date="2025-08" db="UniProtKB">
        <authorList>
            <consortium name="RefSeq"/>
        </authorList>
    </citation>
    <scope>IDENTIFICATION</scope>
    <source>
        <tissue evidence="13">Total insect</tissue>
    </source>
</reference>
<dbReference type="PANTHER" id="PTHR10656:SF42">
    <property type="entry name" value="CYCLIC GMP-AMP SYNTHASE-LIKE PROTEIN-RELATED"/>
    <property type="match status" value="1"/>
</dbReference>
<evidence type="ECO:0000256" key="2">
    <source>
        <dbReference type="ARBA" id="ARBA00001946"/>
    </source>
</evidence>
<dbReference type="OrthoDB" id="8196146at2759"/>
<dbReference type="GO" id="GO:0016779">
    <property type="term" value="F:nucleotidyltransferase activity"/>
    <property type="evidence" value="ECO:0007669"/>
    <property type="project" value="UniProtKB-KW"/>
</dbReference>
<dbReference type="Pfam" id="PF20266">
    <property type="entry name" value="Mab-21_C"/>
    <property type="match status" value="1"/>
</dbReference>
<accession>A0A6P8ZGQ7</accession>
<comment type="cofactor">
    <cofactor evidence="2">
        <name>Mg(2+)</name>
        <dbReference type="ChEBI" id="CHEBI:18420"/>
    </cofactor>
</comment>